<proteinExistence type="inferred from homology"/>
<dbReference type="Gene3D" id="3.40.50.150">
    <property type="entry name" value="Vaccinia Virus protein VP39"/>
    <property type="match status" value="1"/>
</dbReference>
<dbReference type="PRINTS" id="PR00508">
    <property type="entry name" value="S21N4MTFRASE"/>
</dbReference>
<feature type="domain" description="DNA methylase N-4/N-6" evidence="9">
    <location>
        <begin position="29"/>
        <end position="267"/>
    </location>
</feature>
<dbReference type="Pfam" id="PF01555">
    <property type="entry name" value="N6_N4_Mtase"/>
    <property type="match status" value="1"/>
</dbReference>
<dbReference type="EMBL" id="JAENIK010000004">
    <property type="protein sequence ID" value="MBK1814986.1"/>
    <property type="molecule type" value="Genomic_DNA"/>
</dbReference>
<evidence type="ECO:0000313" key="10">
    <source>
        <dbReference type="EMBL" id="MBK1814986.1"/>
    </source>
</evidence>
<keyword evidence="4" id="KW-0949">S-adenosyl-L-methionine</keyword>
<dbReference type="GO" id="GO:0009307">
    <property type="term" value="P:DNA restriction-modification system"/>
    <property type="evidence" value="ECO:0007669"/>
    <property type="project" value="UniProtKB-KW"/>
</dbReference>
<dbReference type="Proteomes" id="UP000600139">
    <property type="component" value="Unassembled WGS sequence"/>
</dbReference>
<evidence type="ECO:0000256" key="6">
    <source>
        <dbReference type="ARBA" id="ARBA00023125"/>
    </source>
</evidence>
<dbReference type="EC" id="2.1.1.-" evidence="8"/>
<evidence type="ECO:0000256" key="8">
    <source>
        <dbReference type="RuleBase" id="RU362026"/>
    </source>
</evidence>
<accession>A0A934VAL4</accession>
<name>A0A934VAL4_9BACT</name>
<dbReference type="InterPro" id="IPR017985">
    <property type="entry name" value="MeTrfase_CN4_CS"/>
</dbReference>
<protein>
    <recommendedName>
        <fullName evidence="8">Methyltransferase</fullName>
        <ecNumber evidence="8">2.1.1.-</ecNumber>
    </recommendedName>
</protein>
<gene>
    <name evidence="10" type="ORF">JIN84_05130</name>
</gene>
<keyword evidence="3" id="KW-0808">Transferase</keyword>
<comment type="catalytic activity">
    <reaction evidence="7">
        <text>a 2'-deoxycytidine in DNA + S-adenosyl-L-methionine = an N(4)-methyl-2'-deoxycytidine in DNA + S-adenosyl-L-homocysteine + H(+)</text>
        <dbReference type="Rhea" id="RHEA:16857"/>
        <dbReference type="Rhea" id="RHEA-COMP:11369"/>
        <dbReference type="Rhea" id="RHEA-COMP:13674"/>
        <dbReference type="ChEBI" id="CHEBI:15378"/>
        <dbReference type="ChEBI" id="CHEBI:57856"/>
        <dbReference type="ChEBI" id="CHEBI:59789"/>
        <dbReference type="ChEBI" id="CHEBI:85452"/>
        <dbReference type="ChEBI" id="CHEBI:137933"/>
        <dbReference type="EC" id="2.1.1.113"/>
    </reaction>
</comment>
<comment type="similarity">
    <text evidence="1">Belongs to the N(4)/N(6)-methyltransferase family. N(4) subfamily.</text>
</comment>
<keyword evidence="5" id="KW-0680">Restriction system</keyword>
<evidence type="ECO:0000256" key="4">
    <source>
        <dbReference type="ARBA" id="ARBA00022691"/>
    </source>
</evidence>
<evidence type="ECO:0000256" key="5">
    <source>
        <dbReference type="ARBA" id="ARBA00022747"/>
    </source>
</evidence>
<reference evidence="10" key="1">
    <citation type="submission" date="2021-01" db="EMBL/GenBank/DDBJ databases">
        <title>Modified the classification status of verrucomicrobia.</title>
        <authorList>
            <person name="Feng X."/>
        </authorList>
    </citation>
    <scope>NUCLEOTIDE SEQUENCE</scope>
    <source>
        <strain evidence="10">JCM 18052</strain>
    </source>
</reference>
<dbReference type="GO" id="GO:0008170">
    <property type="term" value="F:N-methyltransferase activity"/>
    <property type="evidence" value="ECO:0007669"/>
    <property type="project" value="InterPro"/>
</dbReference>
<evidence type="ECO:0000256" key="2">
    <source>
        <dbReference type="ARBA" id="ARBA00022603"/>
    </source>
</evidence>
<dbReference type="PROSITE" id="PS00093">
    <property type="entry name" value="N4_MTASE"/>
    <property type="match status" value="1"/>
</dbReference>
<evidence type="ECO:0000256" key="3">
    <source>
        <dbReference type="ARBA" id="ARBA00022679"/>
    </source>
</evidence>
<evidence type="ECO:0000256" key="1">
    <source>
        <dbReference type="ARBA" id="ARBA00010203"/>
    </source>
</evidence>
<evidence type="ECO:0000256" key="7">
    <source>
        <dbReference type="ARBA" id="ARBA00049120"/>
    </source>
</evidence>
<evidence type="ECO:0000259" key="9">
    <source>
        <dbReference type="Pfam" id="PF01555"/>
    </source>
</evidence>
<dbReference type="AlphaFoldDB" id="A0A934VAL4"/>
<organism evidence="10 11">
    <name type="scientific">Luteolibacter yonseiensis</name>
    <dbReference type="NCBI Taxonomy" id="1144680"/>
    <lineage>
        <taxon>Bacteria</taxon>
        <taxon>Pseudomonadati</taxon>
        <taxon>Verrucomicrobiota</taxon>
        <taxon>Verrucomicrobiia</taxon>
        <taxon>Verrucomicrobiales</taxon>
        <taxon>Verrucomicrobiaceae</taxon>
        <taxon>Luteolibacter</taxon>
    </lineage>
</organism>
<sequence>MKLEQKTTVRLYEGDCIKGMMEHIPDSSIDIIVTSPPYNLGIKYNSYDDQKDWQEYLDWTIEWATQASRKLKDDGSLFLNIGGSLKAPLLPHVVLNLLADEHKLFHLQNSIHWIKSIALPDKKDGPERQRGHYKPINSDRFVNDCHEHIFHLTKGGDTKLDRKAIGVPYADKSNIGRWGHTGGDDLKCRGNVWFIPYKTINRRADDRPHPATFPDALVEHCIKLHGKNGSSVVMDPFLGIGHAAYAAISCGVKEFIGFEIDPVYMSAVRDELTERGNRYICGAVSPT</sequence>
<keyword evidence="11" id="KW-1185">Reference proteome</keyword>
<dbReference type="GO" id="GO:0032259">
    <property type="term" value="P:methylation"/>
    <property type="evidence" value="ECO:0007669"/>
    <property type="project" value="UniProtKB-KW"/>
</dbReference>
<dbReference type="InterPro" id="IPR001091">
    <property type="entry name" value="RM_Methyltransferase"/>
</dbReference>
<dbReference type="SUPFAM" id="SSF53335">
    <property type="entry name" value="S-adenosyl-L-methionine-dependent methyltransferases"/>
    <property type="match status" value="1"/>
</dbReference>
<keyword evidence="6" id="KW-0238">DNA-binding</keyword>
<keyword evidence="2" id="KW-0489">Methyltransferase</keyword>
<dbReference type="GO" id="GO:0015667">
    <property type="term" value="F:site-specific DNA-methyltransferase (cytosine-N4-specific) activity"/>
    <property type="evidence" value="ECO:0007669"/>
    <property type="project" value="UniProtKB-EC"/>
</dbReference>
<dbReference type="InterPro" id="IPR029063">
    <property type="entry name" value="SAM-dependent_MTases_sf"/>
</dbReference>
<evidence type="ECO:0000313" key="11">
    <source>
        <dbReference type="Proteomes" id="UP000600139"/>
    </source>
</evidence>
<dbReference type="RefSeq" id="WP_200349932.1">
    <property type="nucleotide sequence ID" value="NZ_BAABHZ010000010.1"/>
</dbReference>
<dbReference type="GO" id="GO:0003677">
    <property type="term" value="F:DNA binding"/>
    <property type="evidence" value="ECO:0007669"/>
    <property type="project" value="UniProtKB-KW"/>
</dbReference>
<dbReference type="InterPro" id="IPR002941">
    <property type="entry name" value="DNA_methylase_N4/N6"/>
</dbReference>
<comment type="caution">
    <text evidence="10">The sequence shown here is derived from an EMBL/GenBank/DDBJ whole genome shotgun (WGS) entry which is preliminary data.</text>
</comment>